<sequence>MVDLEKIQRTIDVSRDFSQVQLVLQ</sequence>
<dbReference type="AlphaFoldDB" id="A0A1I7WLY5"/>
<dbReference type="WBParaSite" id="Hba_06146">
    <property type="protein sequence ID" value="Hba_06146"/>
    <property type="gene ID" value="Hba_06146"/>
</dbReference>
<evidence type="ECO:0000313" key="2">
    <source>
        <dbReference type="WBParaSite" id="Hba_06146"/>
    </source>
</evidence>
<name>A0A1I7WLY5_HETBA</name>
<organism evidence="1 2">
    <name type="scientific">Heterorhabditis bacteriophora</name>
    <name type="common">Entomopathogenic nematode worm</name>
    <dbReference type="NCBI Taxonomy" id="37862"/>
    <lineage>
        <taxon>Eukaryota</taxon>
        <taxon>Metazoa</taxon>
        <taxon>Ecdysozoa</taxon>
        <taxon>Nematoda</taxon>
        <taxon>Chromadorea</taxon>
        <taxon>Rhabditida</taxon>
        <taxon>Rhabditina</taxon>
        <taxon>Rhabditomorpha</taxon>
        <taxon>Strongyloidea</taxon>
        <taxon>Heterorhabditidae</taxon>
        <taxon>Heterorhabditis</taxon>
    </lineage>
</organism>
<evidence type="ECO:0000313" key="1">
    <source>
        <dbReference type="Proteomes" id="UP000095283"/>
    </source>
</evidence>
<accession>A0A1I7WLY5</accession>
<dbReference type="Proteomes" id="UP000095283">
    <property type="component" value="Unplaced"/>
</dbReference>
<keyword evidence="1" id="KW-1185">Reference proteome</keyword>
<reference evidence="2" key="1">
    <citation type="submission" date="2016-11" db="UniProtKB">
        <authorList>
            <consortium name="WormBaseParasite"/>
        </authorList>
    </citation>
    <scope>IDENTIFICATION</scope>
</reference>
<protein>
    <submittedName>
        <fullName evidence="2">Transcriptional regulator</fullName>
    </submittedName>
</protein>
<proteinExistence type="predicted"/>